<keyword evidence="3" id="KW-1185">Reference proteome</keyword>
<dbReference type="Proteomes" id="UP000326757">
    <property type="component" value="Unassembled WGS sequence"/>
</dbReference>
<dbReference type="EMBL" id="VIGI01000007">
    <property type="protein sequence ID" value="KAB8298067.1"/>
    <property type="molecule type" value="Genomic_DNA"/>
</dbReference>
<feature type="region of interest" description="Disordered" evidence="1">
    <location>
        <begin position="73"/>
        <end position="117"/>
    </location>
</feature>
<evidence type="ECO:0000313" key="2">
    <source>
        <dbReference type="EMBL" id="KAB8298067.1"/>
    </source>
</evidence>
<proteinExistence type="predicted"/>
<gene>
    <name evidence="2" type="ORF">EYC80_001834</name>
</gene>
<evidence type="ECO:0000313" key="3">
    <source>
        <dbReference type="Proteomes" id="UP000326757"/>
    </source>
</evidence>
<evidence type="ECO:0000256" key="1">
    <source>
        <dbReference type="SAM" id="MobiDB-lite"/>
    </source>
</evidence>
<accession>A0A5N6K6X2</accession>
<dbReference type="AlphaFoldDB" id="A0A5N6K6X2"/>
<feature type="compositionally biased region" description="Polar residues" evidence="1">
    <location>
        <begin position="80"/>
        <end position="91"/>
    </location>
</feature>
<comment type="caution">
    <text evidence="2">The sequence shown here is derived from an EMBL/GenBank/DDBJ whole genome shotgun (WGS) entry which is preliminary data.</text>
</comment>
<name>A0A5N6K6X2_MONLA</name>
<feature type="region of interest" description="Disordered" evidence="1">
    <location>
        <begin position="1"/>
        <end position="48"/>
    </location>
</feature>
<sequence length="183" mass="20602">MPSFTHSSCSPDDTESQISQHASSQNSYGPSNVQGSIGDLESQYYSNHSGFSNRHGRISCQVYSNHEALERQYHSDHSKLQSVDASSQNDYKTNDIESRHARNSHPQPSDIYNGNNNNQNKKMWQCLPIASSEDLEAGKWKCYFWNQEDEEICRNCGKEKVGQGRSWFGALKQIFGSRGQSGG</sequence>
<reference evidence="2 3" key="1">
    <citation type="submission" date="2019-06" db="EMBL/GenBank/DDBJ databases">
        <title>Genome Sequence of the Brown Rot Fungal Pathogen Monilinia laxa.</title>
        <authorList>
            <person name="De Miccolis Angelini R.M."/>
            <person name="Landi L."/>
            <person name="Abate D."/>
            <person name="Pollastro S."/>
            <person name="Romanazzi G."/>
            <person name="Faretra F."/>
        </authorList>
    </citation>
    <scope>NUCLEOTIDE SEQUENCE [LARGE SCALE GENOMIC DNA]</scope>
    <source>
        <strain evidence="2 3">Mlax316</strain>
    </source>
</reference>
<dbReference type="OrthoDB" id="10463674at2759"/>
<feature type="compositionally biased region" description="Polar residues" evidence="1">
    <location>
        <begin position="1"/>
        <end position="35"/>
    </location>
</feature>
<protein>
    <submittedName>
        <fullName evidence="2">Uncharacterized protein</fullName>
    </submittedName>
</protein>
<organism evidence="2 3">
    <name type="scientific">Monilinia laxa</name>
    <name type="common">Brown rot fungus</name>
    <name type="synonym">Sclerotinia laxa</name>
    <dbReference type="NCBI Taxonomy" id="61186"/>
    <lineage>
        <taxon>Eukaryota</taxon>
        <taxon>Fungi</taxon>
        <taxon>Dikarya</taxon>
        <taxon>Ascomycota</taxon>
        <taxon>Pezizomycotina</taxon>
        <taxon>Leotiomycetes</taxon>
        <taxon>Helotiales</taxon>
        <taxon>Sclerotiniaceae</taxon>
        <taxon>Monilinia</taxon>
    </lineage>
</organism>